<dbReference type="EC" id="1.13.11.93" evidence="6"/>
<dbReference type="PANTHER" id="PTHR31136:SF5">
    <property type="entry name" value="2-OXOADIPATE DIOXYGENASE_DECARBOXYLASE, CHLOROPLASTIC"/>
    <property type="match status" value="1"/>
</dbReference>
<evidence type="ECO:0000256" key="7">
    <source>
        <dbReference type="ARBA" id="ARBA00035045"/>
    </source>
</evidence>
<dbReference type="SMART" id="SM01150">
    <property type="entry name" value="DUF1338"/>
    <property type="match status" value="1"/>
</dbReference>
<organism evidence="8 9">
    <name type="scientific">Spirobacillus cienkowskii</name>
    <dbReference type="NCBI Taxonomy" id="495820"/>
    <lineage>
        <taxon>Bacteria</taxon>
        <taxon>Pseudomonadati</taxon>
        <taxon>Bdellovibrionota</taxon>
        <taxon>Oligoflexia</taxon>
        <taxon>Silvanigrellales</taxon>
        <taxon>Spirobacillus</taxon>
    </lineage>
</organism>
<keyword evidence="3" id="KW-0560">Oxidoreductase</keyword>
<dbReference type="Pfam" id="PF07063">
    <property type="entry name" value="HGLS"/>
    <property type="match status" value="1"/>
</dbReference>
<dbReference type="GO" id="GO:0051213">
    <property type="term" value="F:dioxygenase activity"/>
    <property type="evidence" value="ECO:0007669"/>
    <property type="project" value="UniProtKB-KW"/>
</dbReference>
<evidence type="ECO:0000256" key="3">
    <source>
        <dbReference type="ARBA" id="ARBA00023002"/>
    </source>
</evidence>
<comment type="cofactor">
    <cofactor evidence="1">
        <name>Fe(2+)</name>
        <dbReference type="ChEBI" id="CHEBI:29033"/>
    </cofactor>
</comment>
<reference evidence="8" key="1">
    <citation type="submission" date="2018-04" db="EMBL/GenBank/DDBJ databases">
        <title>Draft genome sequence of the Candidatus Spirobacillus cienkowskii, a pathogen of freshwater Daphnia species, reconstructed from hemolymph metagenomic reads.</title>
        <authorList>
            <person name="Bresciani L."/>
            <person name="Lemos L.N."/>
            <person name="Wale N."/>
            <person name="Lin J.Y."/>
            <person name="Fernandes G.R."/>
            <person name="Duffy M.A."/>
            <person name="Rodrigues J.M."/>
        </authorList>
    </citation>
    <scope>NUCLEOTIDE SEQUENCE [LARGE SCALE GENOMIC DNA]</scope>
    <source>
        <strain evidence="8">Binning01</strain>
    </source>
</reference>
<accession>A0A369KMZ3</accession>
<dbReference type="InterPro" id="IPR009770">
    <property type="entry name" value="HGLS"/>
</dbReference>
<dbReference type="AlphaFoldDB" id="A0A369KMZ3"/>
<dbReference type="Gene3D" id="3.10.180.50">
    <property type="match status" value="1"/>
</dbReference>
<keyword evidence="9" id="KW-1185">Reference proteome</keyword>
<dbReference type="CDD" id="cd16350">
    <property type="entry name" value="VOC_like"/>
    <property type="match status" value="1"/>
</dbReference>
<evidence type="ECO:0000256" key="2">
    <source>
        <dbReference type="ARBA" id="ARBA00022964"/>
    </source>
</evidence>
<name>A0A369KMZ3_9BACT</name>
<evidence type="ECO:0000256" key="5">
    <source>
        <dbReference type="ARBA" id="ARBA00035013"/>
    </source>
</evidence>
<comment type="caution">
    <text evidence="8">The sequence shown here is derived from an EMBL/GenBank/DDBJ whole genome shotgun (WGS) entry which is preliminary data.</text>
</comment>
<keyword evidence="4" id="KW-0408">Iron</keyword>
<sequence>MQNIQDTIIDNVIKKLWQNYKKKVPQASIIENAIKQKQDIWVEDHIAFRTLPGKNCGLNILKNIFELLGYKKSNSYKFQDKRLSAISMDPPHQENMPSTKVFPKVFISVLEPEGFSSSFIKCINNYTADVTLSPLDKFKSEFNLLKKYPQRVDDFSESLALFLNSGAIWRKPIYKDYETLRKESEYAAWTLVFGNTPNHFTVSVHLMNNFKSLKEFNNFIESELKIKLNNAGGSIIKGTPEVKLEQSATLAEEILVPFQDGFQKIPYAFVEFAYRFTLEGKKHDGIWDNYYQGFVTSNADKIFESTNFRK</sequence>
<evidence type="ECO:0000256" key="1">
    <source>
        <dbReference type="ARBA" id="ARBA00001954"/>
    </source>
</evidence>
<evidence type="ECO:0000313" key="8">
    <source>
        <dbReference type="EMBL" id="RDB36001.1"/>
    </source>
</evidence>
<comment type="similarity">
    <text evidence="5">Belongs to the 2-oxoadipate dioxygenase/decarboxylase family.</text>
</comment>
<keyword evidence="2" id="KW-0223">Dioxygenase</keyword>
<evidence type="ECO:0000256" key="6">
    <source>
        <dbReference type="ARBA" id="ARBA00035023"/>
    </source>
</evidence>
<evidence type="ECO:0000313" key="9">
    <source>
        <dbReference type="Proteomes" id="UP000253934"/>
    </source>
</evidence>
<dbReference type="Proteomes" id="UP000253934">
    <property type="component" value="Unassembled WGS sequence"/>
</dbReference>
<dbReference type="EMBL" id="QOVW01000069">
    <property type="protein sequence ID" value="RDB36001.1"/>
    <property type="molecule type" value="Genomic_DNA"/>
</dbReference>
<protein>
    <recommendedName>
        <fullName evidence="6">2-oxoadipate dioxygenase/decarboxylase</fullName>
        <ecNumber evidence="6">1.13.11.93</ecNumber>
    </recommendedName>
    <alternativeName>
        <fullName evidence="7">2-hydroxyglutarate synthase</fullName>
    </alternativeName>
</protein>
<dbReference type="PANTHER" id="PTHR31136">
    <property type="entry name" value="DUF1338 DOMAIN-CONTAINING PROTEIN"/>
    <property type="match status" value="1"/>
</dbReference>
<gene>
    <name evidence="8" type="ORF">DCC88_07275</name>
</gene>
<evidence type="ECO:0000256" key="4">
    <source>
        <dbReference type="ARBA" id="ARBA00023004"/>
    </source>
</evidence>
<proteinExistence type="inferred from homology"/>